<gene>
    <name evidence="1" type="ORF">ENU54_03955</name>
</gene>
<name>A0A7V4E7C8_9DEIN</name>
<protein>
    <submittedName>
        <fullName evidence="1">Uncharacterized protein</fullName>
    </submittedName>
</protein>
<dbReference type="EMBL" id="DTCX01000227">
    <property type="protein sequence ID" value="HGL49743.1"/>
    <property type="molecule type" value="Genomic_DNA"/>
</dbReference>
<organism evidence="1">
    <name type="scientific">Thermus tengchongensis</name>
    <dbReference type="NCBI Taxonomy" id="1214928"/>
    <lineage>
        <taxon>Bacteria</taxon>
        <taxon>Thermotogati</taxon>
        <taxon>Deinococcota</taxon>
        <taxon>Deinococci</taxon>
        <taxon>Thermales</taxon>
        <taxon>Thermaceae</taxon>
        <taxon>Thermus</taxon>
    </lineage>
</organism>
<accession>A0A7V4E7C8</accession>
<proteinExistence type="predicted"/>
<sequence length="95" mass="10772">MFDLNLPYQVKEYLENLYEEATAAGRAFRRMGLPRWEAWLRAWAEADLWGGFASAYARAAMAAYQGSDPRAAFLKGLETKAAKRELQQLIRELGG</sequence>
<evidence type="ECO:0000313" key="1">
    <source>
        <dbReference type="EMBL" id="HGL49743.1"/>
    </source>
</evidence>
<comment type="caution">
    <text evidence="1">The sequence shown here is derived from an EMBL/GenBank/DDBJ whole genome shotgun (WGS) entry which is preliminary data.</text>
</comment>
<dbReference type="AlphaFoldDB" id="A0A7V4E7C8"/>
<reference evidence="1" key="1">
    <citation type="journal article" date="2020" name="mSystems">
        <title>Genome- and Community-Level Interaction Insights into Carbon Utilization and Element Cycling Functions of Hydrothermarchaeota in Hydrothermal Sediment.</title>
        <authorList>
            <person name="Zhou Z."/>
            <person name="Liu Y."/>
            <person name="Xu W."/>
            <person name="Pan J."/>
            <person name="Luo Z.H."/>
            <person name="Li M."/>
        </authorList>
    </citation>
    <scope>NUCLEOTIDE SEQUENCE [LARGE SCALE GENOMIC DNA]</scope>
    <source>
        <strain evidence="1">SpSt-679</strain>
    </source>
</reference>